<accession>A0A9Q5ZFI8</accession>
<feature type="binding site" evidence="11">
    <location>
        <begin position="114"/>
        <end position="116"/>
    </location>
    <ligand>
        <name>GTP</name>
        <dbReference type="ChEBI" id="CHEBI:37565"/>
    </ligand>
</feature>
<comment type="function">
    <text evidence="9 11">Catalyzes the conversion of GTP to 2,5-diamino-6-ribosylamino-4(3H)-pyrimidinone 5'-phosphate (DARP), formate and pyrophosphate.</text>
</comment>
<comment type="cofactor">
    <cofactor evidence="11">
        <name>Zn(2+)</name>
        <dbReference type="ChEBI" id="CHEBI:29105"/>
    </cofactor>
    <text evidence="11">Binds 1 zinc ion per subunit.</text>
</comment>
<dbReference type="AlphaFoldDB" id="A0A9Q5ZFI8"/>
<feature type="active site" description="Proton acceptor" evidence="11">
    <location>
        <position position="148"/>
    </location>
</feature>
<comment type="caution">
    <text evidence="13">The sequence shown here is derived from an EMBL/GenBank/DDBJ whole genome shotgun (WGS) entry which is preliminary data.</text>
</comment>
<dbReference type="EMBL" id="LAHD01000008">
    <property type="protein sequence ID" value="PHK06341.1"/>
    <property type="molecule type" value="Genomic_DNA"/>
</dbReference>
<feature type="binding site" evidence="11">
    <location>
        <position position="77"/>
    </location>
    <ligand>
        <name>Zn(2+)</name>
        <dbReference type="ChEBI" id="CHEBI:29105"/>
        <note>catalytic</note>
    </ligand>
</feature>
<evidence type="ECO:0000256" key="9">
    <source>
        <dbReference type="ARBA" id="ARBA00043932"/>
    </source>
</evidence>
<feature type="binding site" evidence="11">
    <location>
        <position position="93"/>
    </location>
    <ligand>
        <name>GTP</name>
        <dbReference type="ChEBI" id="CHEBI:37565"/>
    </ligand>
</feature>
<feature type="domain" description="GTP cyclohydrolase II" evidence="12">
    <location>
        <begin position="41"/>
        <end position="191"/>
    </location>
</feature>
<feature type="active site" description="Nucleophile" evidence="11">
    <location>
        <position position="150"/>
    </location>
</feature>
<evidence type="ECO:0000256" key="4">
    <source>
        <dbReference type="ARBA" id="ARBA00022723"/>
    </source>
</evidence>
<dbReference type="GO" id="GO:0008270">
    <property type="term" value="F:zinc ion binding"/>
    <property type="evidence" value="ECO:0007669"/>
    <property type="project" value="UniProtKB-UniRule"/>
</dbReference>
<evidence type="ECO:0000256" key="7">
    <source>
        <dbReference type="ARBA" id="ARBA00022833"/>
    </source>
</evidence>
<dbReference type="InterPro" id="IPR000926">
    <property type="entry name" value="RibA"/>
</dbReference>
<proteinExistence type="inferred from homology"/>
<evidence type="ECO:0000256" key="6">
    <source>
        <dbReference type="ARBA" id="ARBA00022801"/>
    </source>
</evidence>
<evidence type="ECO:0000313" key="13">
    <source>
        <dbReference type="EMBL" id="PHK06341.1"/>
    </source>
</evidence>
<dbReference type="GO" id="GO:0003935">
    <property type="term" value="F:GTP cyclohydrolase II activity"/>
    <property type="evidence" value="ECO:0007669"/>
    <property type="project" value="UniProtKB-UniRule"/>
</dbReference>
<feature type="binding site" evidence="11">
    <location>
        <position position="171"/>
    </location>
    <ligand>
        <name>GTP</name>
        <dbReference type="ChEBI" id="CHEBI:37565"/>
    </ligand>
</feature>
<dbReference type="EC" id="3.5.4.25" evidence="11"/>
<feature type="binding site" evidence="11">
    <location>
        <position position="88"/>
    </location>
    <ligand>
        <name>Zn(2+)</name>
        <dbReference type="ChEBI" id="CHEBI:29105"/>
        <note>catalytic</note>
    </ligand>
</feature>
<dbReference type="InterPro" id="IPR036144">
    <property type="entry name" value="RibA-like_sf"/>
</dbReference>
<evidence type="ECO:0000313" key="14">
    <source>
        <dbReference type="Proteomes" id="UP000222310"/>
    </source>
</evidence>
<dbReference type="SUPFAM" id="SSF142695">
    <property type="entry name" value="RibA-like"/>
    <property type="match status" value="1"/>
</dbReference>
<dbReference type="PANTHER" id="PTHR21327:SF18">
    <property type="entry name" value="3,4-DIHYDROXY-2-BUTANONE 4-PHOSPHATE SYNTHASE"/>
    <property type="match status" value="1"/>
</dbReference>
<reference evidence="13 14" key="1">
    <citation type="submission" date="2015-02" db="EMBL/GenBank/DDBJ databases">
        <title>Nostoc linckia genome annotation.</title>
        <authorList>
            <person name="Zhou Z."/>
        </authorList>
    </citation>
    <scope>NUCLEOTIDE SEQUENCE [LARGE SCALE GENOMIC DNA]</scope>
    <source>
        <strain evidence="14">z8</strain>
    </source>
</reference>
<comment type="similarity">
    <text evidence="2">In the N-terminal section; belongs to the DHBP synthase family.</text>
</comment>
<evidence type="ECO:0000256" key="10">
    <source>
        <dbReference type="ARBA" id="ARBA00049295"/>
    </source>
</evidence>
<dbReference type="GeneID" id="57094885"/>
<dbReference type="InterPro" id="IPR032677">
    <property type="entry name" value="GTP_cyclohydro_II"/>
</dbReference>
<keyword evidence="7 11" id="KW-0862">Zinc</keyword>
<dbReference type="GO" id="GO:0009231">
    <property type="term" value="P:riboflavin biosynthetic process"/>
    <property type="evidence" value="ECO:0007669"/>
    <property type="project" value="UniProtKB-UniRule"/>
</dbReference>
<evidence type="ECO:0000256" key="11">
    <source>
        <dbReference type="HAMAP-Rule" id="MF_00179"/>
    </source>
</evidence>
<dbReference type="GO" id="GO:0005829">
    <property type="term" value="C:cytosol"/>
    <property type="evidence" value="ECO:0007669"/>
    <property type="project" value="TreeGrafter"/>
</dbReference>
<keyword evidence="5 11" id="KW-0547">Nucleotide-binding</keyword>
<feature type="binding site" evidence="11">
    <location>
        <position position="136"/>
    </location>
    <ligand>
        <name>GTP</name>
        <dbReference type="ChEBI" id="CHEBI:37565"/>
    </ligand>
</feature>
<evidence type="ECO:0000256" key="8">
    <source>
        <dbReference type="ARBA" id="ARBA00023134"/>
    </source>
</evidence>
<sequence length="222" mass="24878">MDIVGSGYLGLDVSENILTKATIRQRVQIPISFSGVEEYIGEFVSFNDLCDGKEHIAICVGKWRNSEAPLVRLHSECLTGDVFGSARCDCGPQLKEAMLRLSKESGIILYLRQEGRGIGLYNKLDAYILQDKGIDTYEANHRLDFPLDMRDYRCAVQMLHALGVNKINLLSNNPDKAEQLRQFGIDVQGMVSTSVFSNPHNQFYLKAKVLRAGHKINLDRGL</sequence>
<feature type="binding site" evidence="11">
    <location>
        <position position="176"/>
    </location>
    <ligand>
        <name>GTP</name>
        <dbReference type="ChEBI" id="CHEBI:37565"/>
    </ligand>
</feature>
<name>A0A9Q5ZFI8_NOSLI</name>
<evidence type="ECO:0000256" key="5">
    <source>
        <dbReference type="ARBA" id="ARBA00022741"/>
    </source>
</evidence>
<dbReference type="CDD" id="cd00641">
    <property type="entry name" value="GTP_cyclohydro2"/>
    <property type="match status" value="1"/>
</dbReference>
<keyword evidence="4 11" id="KW-0479">Metal-binding</keyword>
<evidence type="ECO:0000256" key="2">
    <source>
        <dbReference type="ARBA" id="ARBA00005520"/>
    </source>
</evidence>
<comment type="pathway">
    <text evidence="1 11">Cofactor biosynthesis; riboflavin biosynthesis; 5-amino-6-(D-ribitylamino)uracil from GTP: step 1/4.</text>
</comment>
<gene>
    <name evidence="11" type="primary">ribA</name>
    <name evidence="13" type="ORF">VF08_04725</name>
</gene>
<feature type="binding site" evidence="11">
    <location>
        <position position="90"/>
    </location>
    <ligand>
        <name>Zn(2+)</name>
        <dbReference type="ChEBI" id="CHEBI:29105"/>
        <note>catalytic</note>
    </ligand>
</feature>
<keyword evidence="8 11" id="KW-0342">GTP-binding</keyword>
<dbReference type="GO" id="GO:0005525">
    <property type="term" value="F:GTP binding"/>
    <property type="evidence" value="ECO:0007669"/>
    <property type="project" value="UniProtKB-KW"/>
</dbReference>
<evidence type="ECO:0000256" key="1">
    <source>
        <dbReference type="ARBA" id="ARBA00004853"/>
    </source>
</evidence>
<dbReference type="Proteomes" id="UP000222310">
    <property type="component" value="Unassembled WGS sequence"/>
</dbReference>
<dbReference type="NCBIfam" id="NF001591">
    <property type="entry name" value="PRK00393.1"/>
    <property type="match status" value="1"/>
</dbReference>
<evidence type="ECO:0000256" key="3">
    <source>
        <dbReference type="ARBA" id="ARBA00022619"/>
    </source>
</evidence>
<evidence type="ECO:0000259" key="12">
    <source>
        <dbReference type="Pfam" id="PF00925"/>
    </source>
</evidence>
<protein>
    <recommendedName>
        <fullName evidence="11">GTP cyclohydrolase-2</fullName>
        <ecNumber evidence="11">3.5.4.25</ecNumber>
    </recommendedName>
    <alternativeName>
        <fullName evidence="11">GTP cyclohydrolase II</fullName>
    </alternativeName>
</protein>
<keyword evidence="3 11" id="KW-0686">Riboflavin biosynthesis</keyword>
<dbReference type="Gene3D" id="3.40.50.10990">
    <property type="entry name" value="GTP cyclohydrolase II"/>
    <property type="match status" value="1"/>
</dbReference>
<dbReference type="HAMAP" id="MF_00179">
    <property type="entry name" value="RibA"/>
    <property type="match status" value="1"/>
</dbReference>
<dbReference type="FunFam" id="3.40.50.10990:FF:000001">
    <property type="entry name" value="Riboflavin biosynthesis protein RibBA"/>
    <property type="match status" value="1"/>
</dbReference>
<keyword evidence="6 11" id="KW-0378">Hydrolase</keyword>
<dbReference type="Pfam" id="PF00925">
    <property type="entry name" value="GTP_cyclohydro2"/>
    <property type="match status" value="1"/>
</dbReference>
<dbReference type="RefSeq" id="WP_099070013.1">
    <property type="nucleotide sequence ID" value="NZ_LAHD01000008.1"/>
</dbReference>
<feature type="binding site" evidence="11">
    <location>
        <begin position="72"/>
        <end position="76"/>
    </location>
    <ligand>
        <name>GTP</name>
        <dbReference type="ChEBI" id="CHEBI:37565"/>
    </ligand>
</feature>
<organism evidence="13 14">
    <name type="scientific">Nostoc linckia z8</name>
    <dbReference type="NCBI Taxonomy" id="1628746"/>
    <lineage>
        <taxon>Bacteria</taxon>
        <taxon>Bacillati</taxon>
        <taxon>Cyanobacteriota</taxon>
        <taxon>Cyanophyceae</taxon>
        <taxon>Nostocales</taxon>
        <taxon>Nostocaceae</taxon>
        <taxon>Nostoc</taxon>
    </lineage>
</organism>
<comment type="similarity">
    <text evidence="11">Belongs to the GTP cyclohydrolase II family.</text>
</comment>
<dbReference type="PANTHER" id="PTHR21327">
    <property type="entry name" value="GTP CYCLOHYDROLASE II-RELATED"/>
    <property type="match status" value="1"/>
</dbReference>
<comment type="catalytic activity">
    <reaction evidence="10 11">
        <text>GTP + 4 H2O = 2,5-diamino-6-hydroxy-4-(5-phosphoribosylamino)-pyrimidine + formate + 2 phosphate + 3 H(+)</text>
        <dbReference type="Rhea" id="RHEA:23704"/>
        <dbReference type="ChEBI" id="CHEBI:15377"/>
        <dbReference type="ChEBI" id="CHEBI:15378"/>
        <dbReference type="ChEBI" id="CHEBI:15740"/>
        <dbReference type="ChEBI" id="CHEBI:37565"/>
        <dbReference type="ChEBI" id="CHEBI:43474"/>
        <dbReference type="ChEBI" id="CHEBI:58614"/>
        <dbReference type="EC" id="3.5.4.25"/>
    </reaction>
</comment>